<evidence type="ECO:0000313" key="1">
    <source>
        <dbReference type="EMBL" id="MDO7849004.1"/>
    </source>
</evidence>
<dbReference type="Proteomes" id="UP001167796">
    <property type="component" value="Unassembled WGS sequence"/>
</dbReference>
<sequence>MAIKLFSRAGHLLKHAGRLLARTTAPLSLWPAVALVLQADDFRIEYSLNPDTGTSDFLRYDVSAAVAYGGFYYRAGRIGAYYRIGIPAGISGVSMQGHKGPDGGGYSVYINNTQVLSFPGVDMYADPPVLAEYFPGRPLNRFDVVPGDVVTVEFTGPNQAVFCNQITLHP</sequence>
<gene>
    <name evidence="1" type="ORF">Q5H92_21750</name>
</gene>
<dbReference type="RefSeq" id="WP_305013671.1">
    <property type="nucleotide sequence ID" value="NZ_JAUQSX010000014.1"/>
</dbReference>
<keyword evidence="2" id="KW-1185">Reference proteome</keyword>
<evidence type="ECO:0000313" key="2">
    <source>
        <dbReference type="Proteomes" id="UP001167796"/>
    </source>
</evidence>
<comment type="caution">
    <text evidence="1">The sequence shown here is derived from an EMBL/GenBank/DDBJ whole genome shotgun (WGS) entry which is preliminary data.</text>
</comment>
<reference evidence="1" key="1">
    <citation type="submission" date="2023-07" db="EMBL/GenBank/DDBJ databases">
        <authorList>
            <person name="Kim M.K."/>
        </authorList>
    </citation>
    <scope>NUCLEOTIDE SEQUENCE</scope>
    <source>
        <strain evidence="1">M29</strain>
    </source>
</reference>
<organism evidence="1 2">
    <name type="scientific">Hymenobacter mellowenesis</name>
    <dbReference type="NCBI Taxonomy" id="3063995"/>
    <lineage>
        <taxon>Bacteria</taxon>
        <taxon>Pseudomonadati</taxon>
        <taxon>Bacteroidota</taxon>
        <taxon>Cytophagia</taxon>
        <taxon>Cytophagales</taxon>
        <taxon>Hymenobacteraceae</taxon>
        <taxon>Hymenobacter</taxon>
    </lineage>
</organism>
<accession>A0ABT9AI42</accession>
<proteinExistence type="predicted"/>
<protein>
    <submittedName>
        <fullName evidence="1">Uncharacterized protein</fullName>
    </submittedName>
</protein>
<dbReference type="EMBL" id="JAUQSX010000014">
    <property type="protein sequence ID" value="MDO7849004.1"/>
    <property type="molecule type" value="Genomic_DNA"/>
</dbReference>
<name>A0ABT9AI42_9BACT</name>